<sequence length="145" mass="16875">MVWAAFCYNGQVSLHFTSCRQTSQHYVKTLEDNLLPFAEFLGGNFSKTMFRLTLQTTQVWFNPQNIKVLGWPACNPGLNPIENLWGIMCCRVYSNGRKYSSVRELKRFIANVWYEIEPKTMQDLVSSMETRIYELINKNGSAVRF</sequence>
<dbReference type="GO" id="GO:0003676">
    <property type="term" value="F:nucleic acid binding"/>
    <property type="evidence" value="ECO:0007669"/>
    <property type="project" value="InterPro"/>
</dbReference>
<name>A0A4Y2MBY9_ARAVE</name>
<keyword evidence="2" id="KW-1185">Reference proteome</keyword>
<dbReference type="EMBL" id="BGPR01007147">
    <property type="protein sequence ID" value="GBN24638.1"/>
    <property type="molecule type" value="Genomic_DNA"/>
</dbReference>
<reference evidence="1 2" key="1">
    <citation type="journal article" date="2019" name="Sci. Rep.">
        <title>Orb-weaving spider Araneus ventricosus genome elucidates the spidroin gene catalogue.</title>
        <authorList>
            <person name="Kono N."/>
            <person name="Nakamura H."/>
            <person name="Ohtoshi R."/>
            <person name="Moran D.A.P."/>
            <person name="Shinohara A."/>
            <person name="Yoshida Y."/>
            <person name="Fujiwara M."/>
            <person name="Mori M."/>
            <person name="Tomita M."/>
            <person name="Arakawa K."/>
        </authorList>
    </citation>
    <scope>NUCLEOTIDE SEQUENCE [LARGE SCALE GENOMIC DNA]</scope>
</reference>
<dbReference type="Gene3D" id="3.30.420.10">
    <property type="entry name" value="Ribonuclease H-like superfamily/Ribonuclease H"/>
    <property type="match status" value="1"/>
</dbReference>
<evidence type="ECO:0000313" key="1">
    <source>
        <dbReference type="EMBL" id="GBN24638.1"/>
    </source>
</evidence>
<comment type="caution">
    <text evidence="1">The sequence shown here is derived from an EMBL/GenBank/DDBJ whole genome shotgun (WGS) entry which is preliminary data.</text>
</comment>
<evidence type="ECO:0000313" key="2">
    <source>
        <dbReference type="Proteomes" id="UP000499080"/>
    </source>
</evidence>
<organism evidence="1 2">
    <name type="scientific">Araneus ventricosus</name>
    <name type="common">Orbweaver spider</name>
    <name type="synonym">Epeira ventricosa</name>
    <dbReference type="NCBI Taxonomy" id="182803"/>
    <lineage>
        <taxon>Eukaryota</taxon>
        <taxon>Metazoa</taxon>
        <taxon>Ecdysozoa</taxon>
        <taxon>Arthropoda</taxon>
        <taxon>Chelicerata</taxon>
        <taxon>Arachnida</taxon>
        <taxon>Araneae</taxon>
        <taxon>Araneomorphae</taxon>
        <taxon>Entelegynae</taxon>
        <taxon>Araneoidea</taxon>
        <taxon>Araneidae</taxon>
        <taxon>Araneus</taxon>
    </lineage>
</organism>
<gene>
    <name evidence="1" type="primary">tc3a_71</name>
    <name evidence="1" type="ORF">AVEN_141939_1</name>
</gene>
<protein>
    <submittedName>
        <fullName evidence="1">Transposable element Tc3 transposase</fullName>
    </submittedName>
</protein>
<dbReference type="InterPro" id="IPR036397">
    <property type="entry name" value="RNaseH_sf"/>
</dbReference>
<dbReference type="Proteomes" id="UP000499080">
    <property type="component" value="Unassembled WGS sequence"/>
</dbReference>
<dbReference type="OrthoDB" id="106945at2759"/>
<dbReference type="AlphaFoldDB" id="A0A4Y2MBY9"/>
<accession>A0A4Y2MBY9</accession>
<proteinExistence type="predicted"/>